<feature type="chain" id="PRO_5034159430" evidence="9">
    <location>
        <begin position="24"/>
        <end position="840"/>
    </location>
</feature>
<dbReference type="SUPFAM" id="SSF56487">
    <property type="entry name" value="SRCR-like"/>
    <property type="match status" value="3"/>
</dbReference>
<sequence>MGRHARLLWLLFFHGVILPEAACYRRDIRGSGAKLGKERPKRTIQDMSVEQQEGDGQEPVARPQGDGNSATILSVLPAAISTQPSSKLASSSSASVLPVVDSAPASRRAHVPRLSLRADGSPDHTPATDPESSKPSGGWVPVRLAGNHGRCAGRVELFYQGVWGTVCDDLWDLPEANIICRQLGCGWAVSALSEAYFGEGSGKILLDNVHCKGHEEHLEECSHIGWFSHNCDHSEDASVICSDTEYVTRSLPDGPFAVMEKDTVVPGRSPCGGVITSAPGKIKNPPMNEMHDNITCVWEIRANASDRVRLAFPSLELDCTNEYFEILDGPPSSTKSLGKPCSGVHITFASHSSSMTLVYFRGMNNIGKNFMAYYYFEAKEMTSKTPYLITIPTATSKTVTERPKLSNTSSGSLSLPPVPDPGDWPELRLVGGSSRCSGRVEVLHQGVWGTVCDDLWGSNEAEVVCRQLGCGQAISSLGEAYFGPGSGDIFLDNLQCSGMEHYLGQCPHSGWSEHNCGHHEDAGVICSDSDGPPQPMPPGPPSVSQDPITGGSNSCGGVISSLSGSFSSPRYPENYPTDIQCVWEIHVEKNFRIELMIPNLNLEDILGCPYDSIEIFDGPRIASLSMGKFCAPSAVVFFSSSDILTVVFRSDYMTTNTGFYAFFNAISQDGSESEDRPVLRLAGSSGQCSGRVEVLHQGAWGTVCDDLWDMNEAEVVCRQLGCGHAIAAPGSAYFGPGSGNILLDNIQCSGKENHFGQCPSSAWLDHNCGHHEDAGVICSDAEVTPSPTEGSNSCGGVISSLSGSFSSPWYPTNYPTDMECVWEIHVAEKFNIELTIPSLK</sequence>
<dbReference type="Pfam" id="PF00431">
    <property type="entry name" value="CUB"/>
    <property type="match status" value="3"/>
</dbReference>
<evidence type="ECO:0000259" key="11">
    <source>
        <dbReference type="PROSITE" id="PS50287"/>
    </source>
</evidence>
<feature type="domain" description="SRCR" evidence="11">
    <location>
        <begin position="679"/>
        <end position="779"/>
    </location>
</feature>
<feature type="disulfide bond" evidence="7">
    <location>
        <begin position="180"/>
        <end position="241"/>
    </location>
</feature>
<evidence type="ECO:0000259" key="10">
    <source>
        <dbReference type="PROSITE" id="PS01180"/>
    </source>
</evidence>
<dbReference type="Gene3D" id="2.60.120.290">
    <property type="entry name" value="Spermadhesin, CUB domain"/>
    <property type="match status" value="3"/>
</dbReference>
<dbReference type="InterPro" id="IPR036772">
    <property type="entry name" value="SRCR-like_dom_sf"/>
</dbReference>
<feature type="signal peptide" evidence="9">
    <location>
        <begin position="1"/>
        <end position="23"/>
    </location>
</feature>
<dbReference type="PROSITE" id="PS01180">
    <property type="entry name" value="CUB"/>
    <property type="match status" value="3"/>
</dbReference>
<feature type="domain" description="CUB" evidence="10">
    <location>
        <begin position="794"/>
        <end position="840"/>
    </location>
</feature>
<dbReference type="Ensembl" id="ENSPEMT00000028196.2">
    <property type="protein sequence ID" value="ENSPEMP00000023821.2"/>
    <property type="gene ID" value="ENSPEMG00000020751.2"/>
</dbReference>
<dbReference type="InterPro" id="IPR053243">
    <property type="entry name" value="SJ_maturation_regulator"/>
</dbReference>
<dbReference type="InterPro" id="IPR001190">
    <property type="entry name" value="SRCR"/>
</dbReference>
<feature type="domain" description="CUB" evidence="10">
    <location>
        <begin position="555"/>
        <end position="666"/>
    </location>
</feature>
<dbReference type="FunFam" id="2.60.120.290:FF:000004">
    <property type="entry name" value="Metalloendopeptidase"/>
    <property type="match status" value="1"/>
</dbReference>
<dbReference type="PROSITE" id="PS50287">
    <property type="entry name" value="SRCR_2"/>
    <property type="match status" value="3"/>
</dbReference>
<evidence type="ECO:0000256" key="9">
    <source>
        <dbReference type="SAM" id="SignalP"/>
    </source>
</evidence>
<dbReference type="FunFam" id="3.10.250.10:FF:000003">
    <property type="entry name" value="Deleted in malignant brain tumors 1"/>
    <property type="match status" value="3"/>
</dbReference>
<evidence type="ECO:0000313" key="12">
    <source>
        <dbReference type="Ensembl" id="ENSPEMP00000023821.2"/>
    </source>
</evidence>
<evidence type="ECO:0000256" key="2">
    <source>
        <dbReference type="ARBA" id="ARBA00022729"/>
    </source>
</evidence>
<dbReference type="GO" id="GO:0045217">
    <property type="term" value="P:cell-cell junction maintenance"/>
    <property type="evidence" value="ECO:0007669"/>
    <property type="project" value="TreeGrafter"/>
</dbReference>
<dbReference type="PANTHER" id="PTHR47653:SF1">
    <property type="entry name" value="DELETED IN MALIGNANT BRAIN TUMORS 1 PROTEIN"/>
    <property type="match status" value="1"/>
</dbReference>
<evidence type="ECO:0000256" key="3">
    <source>
        <dbReference type="ARBA" id="ARBA00022737"/>
    </source>
</evidence>
<dbReference type="CDD" id="cd00041">
    <property type="entry name" value="CUB"/>
    <property type="match status" value="2"/>
</dbReference>
<evidence type="ECO:0000256" key="6">
    <source>
        <dbReference type="PROSITE-ProRule" id="PRU00059"/>
    </source>
</evidence>
<dbReference type="Pfam" id="PF00530">
    <property type="entry name" value="SRCR"/>
    <property type="match status" value="3"/>
</dbReference>
<evidence type="ECO:0000256" key="5">
    <source>
        <dbReference type="ARBA" id="ARBA00023180"/>
    </source>
</evidence>
<feature type="compositionally biased region" description="Pro residues" evidence="8">
    <location>
        <begin position="532"/>
        <end position="541"/>
    </location>
</feature>
<feature type="disulfide bond" evidence="7">
    <location>
        <begin position="452"/>
        <end position="516"/>
    </location>
</feature>
<organism evidence="12 13">
    <name type="scientific">Peromyscus maniculatus bairdii</name>
    <name type="common">Prairie deer mouse</name>
    <dbReference type="NCBI Taxonomy" id="230844"/>
    <lineage>
        <taxon>Eukaryota</taxon>
        <taxon>Metazoa</taxon>
        <taxon>Chordata</taxon>
        <taxon>Craniata</taxon>
        <taxon>Vertebrata</taxon>
        <taxon>Euteleostomi</taxon>
        <taxon>Mammalia</taxon>
        <taxon>Eutheria</taxon>
        <taxon>Euarchontoglires</taxon>
        <taxon>Glires</taxon>
        <taxon>Rodentia</taxon>
        <taxon>Myomorpha</taxon>
        <taxon>Muroidea</taxon>
        <taxon>Cricetidae</taxon>
        <taxon>Neotominae</taxon>
        <taxon>Peromyscus</taxon>
    </lineage>
</organism>
<feature type="domain" description="CUB" evidence="10">
    <location>
        <begin position="271"/>
        <end position="377"/>
    </location>
</feature>
<keyword evidence="5" id="KW-0325">Glycoprotein</keyword>
<accession>A0A8C8U1N7</accession>
<evidence type="ECO:0000256" key="4">
    <source>
        <dbReference type="ARBA" id="ARBA00023157"/>
    </source>
</evidence>
<evidence type="ECO:0000256" key="8">
    <source>
        <dbReference type="SAM" id="MobiDB-lite"/>
    </source>
</evidence>
<feature type="disulfide bond" evidence="7">
    <location>
        <begin position="167"/>
        <end position="231"/>
    </location>
</feature>
<reference evidence="12" key="2">
    <citation type="submission" date="2025-08" db="UniProtKB">
        <authorList>
            <consortium name="Ensembl"/>
        </authorList>
    </citation>
    <scope>IDENTIFICATION</scope>
</reference>
<evidence type="ECO:0000256" key="7">
    <source>
        <dbReference type="PROSITE-ProRule" id="PRU00196"/>
    </source>
</evidence>
<keyword evidence="3" id="KW-0677">Repeat</keyword>
<feature type="region of interest" description="Disordered" evidence="8">
    <location>
        <begin position="33"/>
        <end position="68"/>
    </location>
</feature>
<dbReference type="InterPro" id="IPR035914">
    <property type="entry name" value="Sperma_CUB_dom_sf"/>
</dbReference>
<dbReference type="InterPro" id="IPR000859">
    <property type="entry name" value="CUB_dom"/>
</dbReference>
<dbReference type="Proteomes" id="UP000694547">
    <property type="component" value="Chromosome 1"/>
</dbReference>
<dbReference type="PANTHER" id="PTHR47653">
    <property type="entry name" value="PROTEIN BARK BEETLE"/>
    <property type="match status" value="1"/>
</dbReference>
<dbReference type="AlphaFoldDB" id="A0A8C8U1N7"/>
<feature type="region of interest" description="Disordered" evidence="8">
    <location>
        <begin position="526"/>
        <end position="545"/>
    </location>
</feature>
<evidence type="ECO:0000256" key="1">
    <source>
        <dbReference type="ARBA" id="ARBA00009931"/>
    </source>
</evidence>
<comment type="similarity">
    <text evidence="1">Belongs to the DMBT1 family.</text>
</comment>
<feature type="disulfide bond" evidence="7">
    <location>
        <begin position="748"/>
        <end position="758"/>
    </location>
</feature>
<reference evidence="12" key="3">
    <citation type="submission" date="2025-09" db="UniProtKB">
        <authorList>
            <consortium name="Ensembl"/>
        </authorList>
    </citation>
    <scope>IDENTIFICATION</scope>
</reference>
<dbReference type="GeneTree" id="ENSGT00940000162108"/>
<feature type="compositionally biased region" description="Basic and acidic residues" evidence="8">
    <location>
        <begin position="33"/>
        <end position="44"/>
    </location>
</feature>
<proteinExistence type="inferred from homology"/>
<dbReference type="SMART" id="SM00202">
    <property type="entry name" value="SR"/>
    <property type="match status" value="3"/>
</dbReference>
<keyword evidence="2 9" id="KW-0732">Signal</keyword>
<feature type="domain" description="SRCR" evidence="11">
    <location>
        <begin position="427"/>
        <end position="527"/>
    </location>
</feature>
<dbReference type="SMART" id="SM00042">
    <property type="entry name" value="CUB"/>
    <property type="match status" value="2"/>
</dbReference>
<dbReference type="GO" id="GO:0016020">
    <property type="term" value="C:membrane"/>
    <property type="evidence" value="ECO:0007669"/>
    <property type="project" value="InterPro"/>
</dbReference>
<keyword evidence="4 7" id="KW-1015">Disulfide bond</keyword>
<protein>
    <submittedName>
        <fullName evidence="12">CUB domain containing protein 3</fullName>
    </submittedName>
</protein>
<feature type="disulfide bond" evidence="7">
    <location>
        <begin position="211"/>
        <end position="221"/>
    </location>
</feature>
<dbReference type="FunFam" id="2.60.120.290:FF:000100">
    <property type="entry name" value="RIKEN cDNA 5430419D17 gene"/>
    <property type="match status" value="1"/>
</dbReference>
<feature type="disulfide bond" evidence="7">
    <location>
        <begin position="496"/>
        <end position="506"/>
    </location>
</feature>
<dbReference type="SUPFAM" id="SSF49854">
    <property type="entry name" value="Spermadhesin, CUB domain"/>
    <property type="match status" value="3"/>
</dbReference>
<feature type="region of interest" description="Disordered" evidence="8">
    <location>
        <begin position="108"/>
        <end position="140"/>
    </location>
</feature>
<dbReference type="Gene3D" id="3.10.250.10">
    <property type="entry name" value="SRCR-like domain"/>
    <property type="match status" value="3"/>
</dbReference>
<evidence type="ECO:0000313" key="13">
    <source>
        <dbReference type="Proteomes" id="UP000694547"/>
    </source>
</evidence>
<dbReference type="PROSITE" id="PS00420">
    <property type="entry name" value="SRCR_1"/>
    <property type="match status" value="2"/>
</dbReference>
<feature type="disulfide bond" evidence="7">
    <location>
        <begin position="465"/>
        <end position="526"/>
    </location>
</feature>
<feature type="domain" description="SRCR" evidence="11">
    <location>
        <begin position="142"/>
        <end position="242"/>
    </location>
</feature>
<name>A0A8C8U1N7_PERMB</name>
<comment type="caution">
    <text evidence="6">Lacks conserved residue(s) required for the propagation of feature annotation.</text>
</comment>
<reference evidence="12 13" key="1">
    <citation type="submission" date="2018-10" db="EMBL/GenBank/DDBJ databases">
        <title>Improved assembly of the deer mouse Peromyscus maniculatus genome.</title>
        <authorList>
            <person name="Lassance J.-M."/>
            <person name="Hoekstra H.E."/>
        </authorList>
    </citation>
    <scope>NUCLEOTIDE SEQUENCE [LARGE SCALE GENOMIC DNA]</scope>
</reference>
<feature type="disulfide bond" evidence="7">
    <location>
        <begin position="704"/>
        <end position="768"/>
    </location>
</feature>
<keyword evidence="13" id="KW-1185">Reference proteome</keyword>
<feature type="disulfide bond" evidence="7">
    <location>
        <begin position="717"/>
        <end position="778"/>
    </location>
</feature>
<dbReference type="PRINTS" id="PR00258">
    <property type="entry name" value="SPERACTRCPTR"/>
</dbReference>